<dbReference type="OrthoDB" id="8007531at2"/>
<protein>
    <submittedName>
        <fullName evidence="1">Uncharacterized protein</fullName>
    </submittedName>
</protein>
<gene>
    <name evidence="1" type="ORF">VQ03_00900</name>
</gene>
<evidence type="ECO:0000313" key="1">
    <source>
        <dbReference type="EMBL" id="KMO44890.1"/>
    </source>
</evidence>
<keyword evidence="2" id="KW-1185">Reference proteome</keyword>
<name>A0A0J6TC72_9HYPH</name>
<sequence>MTSIGNTPASYITTLLQTTGPVFHGRVGGIGPEDTDEAAAAILKIVNTISIETSAANKAAAAKIGDAALRAAEIWASPNHGSSQGVRYYERPEDIEDPEYRAIMVDFARKEAAQKAIDAVTPGYHRWPEQMREGEKIFSIMEDYFKSDFSYTTGRTSGGDVIEKSNMSYLNFLGALRDKISVLTAGVAEVADISGKIVSQGSDGQLRIGKFEARDKETGQLFMKMDDQNFLRFYDKGTVLLEVDYGASDVEQ</sequence>
<comment type="caution">
    <text evidence="1">The sequence shown here is derived from an EMBL/GenBank/DDBJ whole genome shotgun (WGS) entry which is preliminary data.</text>
</comment>
<dbReference type="PATRIC" id="fig|1187852.3.peg.5750"/>
<reference evidence="1 2" key="1">
    <citation type="submission" date="2015-03" db="EMBL/GenBank/DDBJ databases">
        <title>Genome sequencing of Methylobacterium tarhaniae DSM 25844.</title>
        <authorList>
            <person name="Chaudhry V."/>
            <person name="Patil P.B."/>
        </authorList>
    </citation>
    <scope>NUCLEOTIDE SEQUENCE [LARGE SCALE GENOMIC DNA]</scope>
    <source>
        <strain evidence="1 2">DSM 25844</strain>
    </source>
</reference>
<proteinExistence type="predicted"/>
<evidence type="ECO:0000313" key="2">
    <source>
        <dbReference type="Proteomes" id="UP000036449"/>
    </source>
</evidence>
<dbReference type="AlphaFoldDB" id="A0A0J6TC72"/>
<accession>A0A0J6TC72</accession>
<dbReference type="RefSeq" id="WP_048448956.1">
    <property type="nucleotide sequence ID" value="NZ_JBNNPJ010000118.1"/>
</dbReference>
<organism evidence="1 2">
    <name type="scientific">Methylobacterium tarhaniae</name>
    <dbReference type="NCBI Taxonomy" id="1187852"/>
    <lineage>
        <taxon>Bacteria</taxon>
        <taxon>Pseudomonadati</taxon>
        <taxon>Pseudomonadota</taxon>
        <taxon>Alphaproteobacteria</taxon>
        <taxon>Hyphomicrobiales</taxon>
        <taxon>Methylobacteriaceae</taxon>
        <taxon>Methylobacterium</taxon>
    </lineage>
</organism>
<dbReference type="Proteomes" id="UP000036449">
    <property type="component" value="Unassembled WGS sequence"/>
</dbReference>
<dbReference type="EMBL" id="LABZ01000006">
    <property type="protein sequence ID" value="KMO44890.1"/>
    <property type="molecule type" value="Genomic_DNA"/>
</dbReference>